<evidence type="ECO:0000313" key="8">
    <source>
        <dbReference type="EMBL" id="KJF18957.1"/>
    </source>
</evidence>
<name>A0A0D8HMI5_9ACTN</name>
<dbReference type="PROSITE" id="PS51002">
    <property type="entry name" value="CYTB_NTER"/>
    <property type="match status" value="1"/>
</dbReference>
<gene>
    <name evidence="8" type="primary">qcrB</name>
    <name evidence="8" type="ORF">AXFE_01610</name>
</gene>
<feature type="transmembrane region" description="Helical" evidence="6">
    <location>
        <begin position="53"/>
        <end position="75"/>
    </location>
</feature>
<protein>
    <recommendedName>
        <fullName evidence="3">Cytochrome bc1 complex cytochrome b subunit</fullName>
        <ecNumber evidence="2">7.1.1.8</ecNumber>
    </recommendedName>
    <alternativeName>
        <fullName evidence="5">Cytochrome bc1 reductase complex subunit QcrB</fullName>
    </alternativeName>
</protein>
<dbReference type="GO" id="GO:0022904">
    <property type="term" value="P:respiratory electron transport chain"/>
    <property type="evidence" value="ECO:0007669"/>
    <property type="project" value="InterPro"/>
</dbReference>
<comment type="catalytic activity">
    <reaction evidence="4">
        <text>a quinol + 2 Fe(III)-[cytochrome c](out) = a quinone + 2 Fe(II)-[cytochrome c](out) + 2 H(+)(out)</text>
        <dbReference type="Rhea" id="RHEA:11484"/>
        <dbReference type="Rhea" id="RHEA-COMP:10350"/>
        <dbReference type="Rhea" id="RHEA-COMP:14399"/>
        <dbReference type="ChEBI" id="CHEBI:15378"/>
        <dbReference type="ChEBI" id="CHEBI:24646"/>
        <dbReference type="ChEBI" id="CHEBI:29033"/>
        <dbReference type="ChEBI" id="CHEBI:29034"/>
        <dbReference type="ChEBI" id="CHEBI:132124"/>
        <dbReference type="EC" id="7.1.1.8"/>
    </reaction>
</comment>
<dbReference type="EC" id="7.1.1.8" evidence="2"/>
<comment type="cofactor">
    <cofactor evidence="1">
        <name>heme</name>
        <dbReference type="ChEBI" id="CHEBI:30413"/>
    </cofactor>
</comment>
<evidence type="ECO:0000256" key="6">
    <source>
        <dbReference type="SAM" id="Phobius"/>
    </source>
</evidence>
<dbReference type="InterPro" id="IPR027387">
    <property type="entry name" value="Cytb/b6-like_sf"/>
</dbReference>
<evidence type="ECO:0000256" key="5">
    <source>
        <dbReference type="ARBA" id="ARBA00029568"/>
    </source>
</evidence>
<feature type="transmembrane region" description="Helical" evidence="6">
    <location>
        <begin position="242"/>
        <end position="260"/>
    </location>
</feature>
<dbReference type="Pfam" id="PF13631">
    <property type="entry name" value="Cytochrom_B_N_2"/>
    <property type="match status" value="1"/>
</dbReference>
<feature type="transmembrane region" description="Helical" evidence="6">
    <location>
        <begin position="486"/>
        <end position="511"/>
    </location>
</feature>
<evidence type="ECO:0000256" key="4">
    <source>
        <dbReference type="ARBA" id="ARBA00029351"/>
    </source>
</evidence>
<feature type="transmembrane region" description="Helical" evidence="6">
    <location>
        <begin position="183"/>
        <end position="207"/>
    </location>
</feature>
<dbReference type="OrthoDB" id="4087617at2"/>
<dbReference type="Proteomes" id="UP000032360">
    <property type="component" value="Unassembled WGS sequence"/>
</dbReference>
<evidence type="ECO:0000256" key="2">
    <source>
        <dbReference type="ARBA" id="ARBA00012951"/>
    </source>
</evidence>
<dbReference type="GO" id="GO:0016020">
    <property type="term" value="C:membrane"/>
    <property type="evidence" value="ECO:0007669"/>
    <property type="project" value="InterPro"/>
</dbReference>
<keyword evidence="6" id="KW-0472">Membrane</keyword>
<dbReference type="EMBL" id="JXYS01000002">
    <property type="protein sequence ID" value="KJF18957.1"/>
    <property type="molecule type" value="Genomic_DNA"/>
</dbReference>
<accession>A0A0D8HMI5</accession>
<feature type="transmembrane region" description="Helical" evidence="6">
    <location>
        <begin position="125"/>
        <end position="147"/>
    </location>
</feature>
<dbReference type="SUPFAM" id="SSF81342">
    <property type="entry name" value="Transmembrane di-heme cytochromes"/>
    <property type="match status" value="1"/>
</dbReference>
<dbReference type="PATRIC" id="fig|1280514.3.peg.225"/>
<evidence type="ECO:0000313" key="9">
    <source>
        <dbReference type="Proteomes" id="UP000032360"/>
    </source>
</evidence>
<keyword evidence="6" id="KW-1133">Transmembrane helix</keyword>
<dbReference type="AlphaFoldDB" id="A0A0D8HMI5"/>
<keyword evidence="6" id="KW-0812">Transmembrane</keyword>
<keyword evidence="9" id="KW-1185">Reference proteome</keyword>
<organism evidence="8 9">
    <name type="scientific">Acidithrix ferrooxidans</name>
    <dbReference type="NCBI Taxonomy" id="1280514"/>
    <lineage>
        <taxon>Bacteria</taxon>
        <taxon>Bacillati</taxon>
        <taxon>Actinomycetota</taxon>
        <taxon>Acidimicrobiia</taxon>
        <taxon>Acidimicrobiales</taxon>
        <taxon>Acidimicrobiaceae</taxon>
        <taxon>Acidithrix</taxon>
    </lineage>
</organism>
<dbReference type="Gene3D" id="1.20.810.10">
    <property type="entry name" value="Cytochrome Bc1 Complex, Chain C"/>
    <property type="match status" value="1"/>
</dbReference>
<evidence type="ECO:0000259" key="7">
    <source>
        <dbReference type="PROSITE" id="PS51002"/>
    </source>
</evidence>
<evidence type="ECO:0000256" key="1">
    <source>
        <dbReference type="ARBA" id="ARBA00001971"/>
    </source>
</evidence>
<comment type="caution">
    <text evidence="8">The sequence shown here is derived from an EMBL/GenBank/DDBJ whole genome shotgun (WGS) entry which is preliminary data.</text>
</comment>
<feature type="domain" description="Cytochrome b/b6 N-terminal region profile" evidence="7">
    <location>
        <begin position="13"/>
        <end position="214"/>
    </location>
</feature>
<dbReference type="InterPro" id="IPR005797">
    <property type="entry name" value="Cyt_b/b6_N"/>
</dbReference>
<reference evidence="8 9" key="1">
    <citation type="submission" date="2015-01" db="EMBL/GenBank/DDBJ databases">
        <title>Draft genome of the acidophilic iron oxidizer Acidithrix ferrooxidans strain Py-F3.</title>
        <authorList>
            <person name="Poehlein A."/>
            <person name="Eisen S."/>
            <person name="Schloemann M."/>
            <person name="Johnson B.D."/>
            <person name="Daniel R."/>
            <person name="Muehling M."/>
        </authorList>
    </citation>
    <scope>NUCLEOTIDE SEQUENCE [LARGE SCALE GENOMIC DNA]</scope>
    <source>
        <strain evidence="8 9">Py-F3</strain>
    </source>
</reference>
<proteinExistence type="predicted"/>
<evidence type="ECO:0000256" key="3">
    <source>
        <dbReference type="ARBA" id="ARBA00016116"/>
    </source>
</evidence>
<sequence length="535" mass="59008">MKTEMDGMDRESIVAGLPEDSDMWTNKVRRKFYGKLPPEKLLPDRQPSYVSSWIYVFGILTVSALAVVALSGAILAVKGPSWWHGSSIGHYVNSLHMWSVELFFFFMIIHLWGKFFMASWRGKRSLTWITGMITFLASVGTAFTGYVSQQNFDSQWISTQGKDGLNAAGIGSFFNVLNFGQMLMWHIVLLPLIVLIIVAIHVVMVRLRGVVHPFPPKGAKDYPADDKPWTGKYRRYDILKEGTIAMTVVLVLTILFAVVFSSPDEAPITLQTWARSAPVDFVSTATSELAGTSISARYGYPYNNVPGSGQKLGPISFPSIFGVTIPVNPAQDFVLKPLATVTNDPTLASYLSTYNSAGASQDGKWVDAYTKALSKGTAAGGVVSVPSGQYGPVPYMMNSLLRLASSGGLDASLVAGTGFYGTDYTKPLLFLADGGYMAGIAQKQHLLGTQWGMMNETGNYPGQAWLWLYTFWYQISPFSTSGNADVLVWSIIIVLSLGMMLLPFIPGLRAIPEKVKLYRLIWRDYYREVESEKID</sequence>
<dbReference type="STRING" id="1280514.AXFE_01610"/>
<dbReference type="GO" id="GO:0008121">
    <property type="term" value="F:quinol-cytochrome-c reductase activity"/>
    <property type="evidence" value="ECO:0007669"/>
    <property type="project" value="UniProtKB-EC"/>
</dbReference>
<dbReference type="InterPro" id="IPR016174">
    <property type="entry name" value="Di-haem_cyt_TM"/>
</dbReference>
<feature type="transmembrane region" description="Helical" evidence="6">
    <location>
        <begin position="95"/>
        <end position="113"/>
    </location>
</feature>
<dbReference type="GO" id="GO:0016491">
    <property type="term" value="F:oxidoreductase activity"/>
    <property type="evidence" value="ECO:0007669"/>
    <property type="project" value="InterPro"/>
</dbReference>